<dbReference type="SUPFAM" id="SSF46785">
    <property type="entry name" value="Winged helix' DNA-binding domain"/>
    <property type="match status" value="1"/>
</dbReference>
<dbReference type="FunFam" id="1.10.10.10:FF:000001">
    <property type="entry name" value="LysR family transcriptional regulator"/>
    <property type="match status" value="1"/>
</dbReference>
<dbReference type="RefSeq" id="WP_058798863.1">
    <property type="nucleotide sequence ID" value="NZ_CP013612.1"/>
</dbReference>
<dbReference type="EMBL" id="CP013612">
    <property type="protein sequence ID" value="ALU46019.1"/>
    <property type="molecule type" value="Genomic_DNA"/>
</dbReference>
<evidence type="ECO:0000256" key="3">
    <source>
        <dbReference type="ARBA" id="ARBA00023125"/>
    </source>
</evidence>
<dbReference type="PANTHER" id="PTHR30537:SF5">
    <property type="entry name" value="HTH-TYPE TRANSCRIPTIONAL ACTIVATOR TTDR-RELATED"/>
    <property type="match status" value="1"/>
</dbReference>
<dbReference type="Proteomes" id="UP000069015">
    <property type="component" value="Chromosome 2"/>
</dbReference>
<sequence length="299" mass="33463">MDLIKSIRTFISVADKGSFSATANHLNIAVSAVSRQVTELEEHFGCQLLYRTTRTMQLSEQGQILLRELRGIIEQLDNLQQLSLQKSQVIAGDITVSSPFHSEGMGLSNILSEFCETYPAVNVSWLMFNRRVNLIDEGIDVAIRAGKLVDSSLIARKYSSLEVVFVASPDYINKFGLPESPLELVNHKCIVETKDEGNTRWRYLDSGKEKHIQIKGSIRVNKPNMAAKFSSLGKGIVQLPKYMVQQGLDNGDLVLVMESYNPAPLDLYLVYPSKKLMKPALKAFIEFFLARTEKGQVCS</sequence>
<dbReference type="KEGG" id="prr:AT705_24175"/>
<evidence type="ECO:0000256" key="4">
    <source>
        <dbReference type="ARBA" id="ARBA00023163"/>
    </source>
</evidence>
<dbReference type="InterPro" id="IPR005119">
    <property type="entry name" value="LysR_subst-bd"/>
</dbReference>
<accession>A0A0U3H403</accession>
<dbReference type="Pfam" id="PF00126">
    <property type="entry name" value="HTH_1"/>
    <property type="match status" value="1"/>
</dbReference>
<dbReference type="GO" id="GO:0003700">
    <property type="term" value="F:DNA-binding transcription factor activity"/>
    <property type="evidence" value="ECO:0007669"/>
    <property type="project" value="InterPro"/>
</dbReference>
<feature type="domain" description="HTH lysR-type" evidence="5">
    <location>
        <begin position="1"/>
        <end position="59"/>
    </location>
</feature>
<dbReference type="Gene3D" id="1.10.10.10">
    <property type="entry name" value="Winged helix-like DNA-binding domain superfamily/Winged helix DNA-binding domain"/>
    <property type="match status" value="1"/>
</dbReference>
<evidence type="ECO:0000259" key="5">
    <source>
        <dbReference type="PROSITE" id="PS50931"/>
    </source>
</evidence>
<dbReference type="PROSITE" id="PS50931">
    <property type="entry name" value="HTH_LYSR"/>
    <property type="match status" value="1"/>
</dbReference>
<evidence type="ECO:0000256" key="2">
    <source>
        <dbReference type="ARBA" id="ARBA00023015"/>
    </source>
</evidence>
<evidence type="ECO:0000256" key="1">
    <source>
        <dbReference type="ARBA" id="ARBA00009437"/>
    </source>
</evidence>
<dbReference type="CDD" id="cd08422">
    <property type="entry name" value="PBP2_CrgA_like"/>
    <property type="match status" value="1"/>
</dbReference>
<dbReference type="InterPro" id="IPR058163">
    <property type="entry name" value="LysR-type_TF_proteobact-type"/>
</dbReference>
<protein>
    <recommendedName>
        <fullName evidence="5">HTH lysR-type domain-containing protein</fullName>
    </recommendedName>
</protein>
<dbReference type="GO" id="GO:0003677">
    <property type="term" value="F:DNA binding"/>
    <property type="evidence" value="ECO:0007669"/>
    <property type="project" value="UniProtKB-KW"/>
</dbReference>
<dbReference type="InterPro" id="IPR036390">
    <property type="entry name" value="WH_DNA-bd_sf"/>
</dbReference>
<organism evidence="6 7">
    <name type="scientific">Pseudoalteromonas rubra</name>
    <dbReference type="NCBI Taxonomy" id="43658"/>
    <lineage>
        <taxon>Bacteria</taxon>
        <taxon>Pseudomonadati</taxon>
        <taxon>Pseudomonadota</taxon>
        <taxon>Gammaproteobacteria</taxon>
        <taxon>Alteromonadales</taxon>
        <taxon>Pseudoalteromonadaceae</taxon>
        <taxon>Pseudoalteromonas</taxon>
    </lineage>
</organism>
<dbReference type="SUPFAM" id="SSF53850">
    <property type="entry name" value="Periplasmic binding protein-like II"/>
    <property type="match status" value="1"/>
</dbReference>
<comment type="similarity">
    <text evidence="1">Belongs to the LysR transcriptional regulatory family.</text>
</comment>
<dbReference type="InterPro" id="IPR036388">
    <property type="entry name" value="WH-like_DNA-bd_sf"/>
</dbReference>
<dbReference type="InterPro" id="IPR000847">
    <property type="entry name" value="LysR_HTH_N"/>
</dbReference>
<proteinExistence type="inferred from homology"/>
<evidence type="ECO:0000313" key="7">
    <source>
        <dbReference type="Proteomes" id="UP000069015"/>
    </source>
</evidence>
<evidence type="ECO:0000313" key="6">
    <source>
        <dbReference type="EMBL" id="ALU46019.1"/>
    </source>
</evidence>
<reference evidence="6 7" key="1">
    <citation type="submission" date="2015-12" db="EMBL/GenBank/DDBJ databases">
        <title>Complete genome sequence of Pseudoalteromonas rubra SCSIO 6842, harboring a conjugative plasmid.</title>
        <authorList>
            <person name="Li B."/>
            <person name="Wang X."/>
        </authorList>
    </citation>
    <scope>NUCLEOTIDE SEQUENCE [LARGE SCALE GENOMIC DNA]</scope>
    <source>
        <strain evidence="6 7">SCSIO 6842</strain>
    </source>
</reference>
<gene>
    <name evidence="6" type="ORF">AT705_24175</name>
</gene>
<dbReference type="AlphaFoldDB" id="A0A0U3H403"/>
<name>A0A0U3H403_9GAMM</name>
<keyword evidence="3" id="KW-0238">DNA-binding</keyword>
<dbReference type="Gene3D" id="3.40.190.290">
    <property type="match status" value="1"/>
</dbReference>
<keyword evidence="4" id="KW-0804">Transcription</keyword>
<dbReference type="Pfam" id="PF03466">
    <property type="entry name" value="LysR_substrate"/>
    <property type="match status" value="1"/>
</dbReference>
<dbReference type="PANTHER" id="PTHR30537">
    <property type="entry name" value="HTH-TYPE TRANSCRIPTIONAL REGULATOR"/>
    <property type="match status" value="1"/>
</dbReference>
<keyword evidence="2" id="KW-0805">Transcription regulation</keyword>